<dbReference type="GO" id="GO:0005737">
    <property type="term" value="C:cytoplasm"/>
    <property type="evidence" value="ECO:0007669"/>
    <property type="project" value="InterPro"/>
</dbReference>
<evidence type="ECO:0000256" key="4">
    <source>
        <dbReference type="ARBA" id="ARBA00022898"/>
    </source>
</evidence>
<dbReference type="EC" id="2.9.1.1" evidence="7"/>
<keyword evidence="6" id="KW-0711">Selenium</keyword>
<gene>
    <name evidence="7" type="ORF">MGWOODY_Mmi266</name>
</gene>
<dbReference type="AlphaFoldDB" id="A0A160VJB2"/>
<keyword evidence="3 7" id="KW-0808">Transferase</keyword>
<dbReference type="GO" id="GO:0001514">
    <property type="term" value="P:selenocysteine incorporation"/>
    <property type="evidence" value="ECO:0007669"/>
    <property type="project" value="InterPro"/>
</dbReference>
<dbReference type="PANTHER" id="PTHR32328:SF0">
    <property type="entry name" value="L-SERYL-TRNA(SEC) SELENIUM TRANSFERASE"/>
    <property type="match status" value="1"/>
</dbReference>
<dbReference type="EMBL" id="FAXC01000217">
    <property type="protein sequence ID" value="CUV09314.1"/>
    <property type="molecule type" value="Genomic_DNA"/>
</dbReference>
<reference evidence="7" key="1">
    <citation type="submission" date="2015-10" db="EMBL/GenBank/DDBJ databases">
        <authorList>
            <person name="Gilbert D.G."/>
        </authorList>
    </citation>
    <scope>NUCLEOTIDE SEQUENCE</scope>
</reference>
<keyword evidence="5" id="KW-0648">Protein biosynthesis</keyword>
<dbReference type="Gene3D" id="3.90.1150.180">
    <property type="match status" value="1"/>
</dbReference>
<dbReference type="InterPro" id="IPR004534">
    <property type="entry name" value="SelA_trans"/>
</dbReference>
<dbReference type="InterPro" id="IPR015421">
    <property type="entry name" value="PyrdxlP-dep_Trfase_major"/>
</dbReference>
<evidence type="ECO:0000256" key="3">
    <source>
        <dbReference type="ARBA" id="ARBA00022679"/>
    </source>
</evidence>
<dbReference type="SUPFAM" id="SSF53383">
    <property type="entry name" value="PLP-dependent transferases"/>
    <property type="match status" value="1"/>
</dbReference>
<accession>A0A160VJB2</accession>
<sequence length="456" mass="49807">MSKKQLRQLPSVSEVLLDVNKSIALHDRYIREVIKSELRGYRRTAKAGKLDIKRSAVTAAILDELDSLNQSSIKNIINGTGVVLHTGFGRAPISKKVISTVAKKLEGYINLEFDLSTGKRGDRQNHIAKMLNAICGSESSLIVNNNAAAVLLALNSLAEGRDVIVSRGQEVEIGGSFRIPDVIRKSYCTLVEIGTTNRTHLKDYEKAITKKTGAILWAHTSNYVVQGFTKEVPLSDLALLAKKKRIPLVVDLGSGALLNMNKQNLPAEKQVSDVVKTGADVITFSGDKLLGGPQSGFIIGSQRYLKVIQKNPLYRTYRCDKWTIALMEETLRTYRSNESFSADNLSLKLLTTSQKILLNRGKKILSNLPQIKVKQLGIALVASLVEAGSGSLPVKSIPSAALQFTPRQITVAALAKAFREGTIPVVGYTKGSTFYIDLKAVLLNQSPQLIEAIKEV</sequence>
<dbReference type="Gene3D" id="3.40.640.10">
    <property type="entry name" value="Type I PLP-dependent aspartate aminotransferase-like (Major domain)"/>
    <property type="match status" value="1"/>
</dbReference>
<evidence type="ECO:0000256" key="2">
    <source>
        <dbReference type="ARBA" id="ARBA00022490"/>
    </source>
</evidence>
<name>A0A160VJB2_9ZZZZ</name>
<dbReference type="HAMAP" id="MF_00423">
    <property type="entry name" value="SelA"/>
    <property type="match status" value="1"/>
</dbReference>
<dbReference type="NCBIfam" id="TIGR00474">
    <property type="entry name" value="selA"/>
    <property type="match status" value="1"/>
</dbReference>
<protein>
    <submittedName>
        <fullName evidence="7">L-seryl-tRNA(Sec) selenium transferase</fullName>
        <ecNumber evidence="7">2.9.1.1</ecNumber>
    </submittedName>
</protein>
<keyword evidence="2" id="KW-0963">Cytoplasm</keyword>
<comment type="cofactor">
    <cofactor evidence="1">
        <name>pyridoxal 5'-phosphate</name>
        <dbReference type="ChEBI" id="CHEBI:597326"/>
    </cofactor>
</comment>
<evidence type="ECO:0000256" key="1">
    <source>
        <dbReference type="ARBA" id="ARBA00001933"/>
    </source>
</evidence>
<dbReference type="PANTHER" id="PTHR32328">
    <property type="entry name" value="L-SERYL-TRNA(SEC) SELENIUM TRANSFERASE"/>
    <property type="match status" value="1"/>
</dbReference>
<dbReference type="GO" id="GO:0004125">
    <property type="term" value="F:L-seryl-tRNA(Sec) selenium transferase activity"/>
    <property type="evidence" value="ECO:0007669"/>
    <property type="project" value="UniProtKB-EC"/>
</dbReference>
<dbReference type="Pfam" id="PF03841">
    <property type="entry name" value="SelA"/>
    <property type="match status" value="1"/>
</dbReference>
<organism evidence="7">
    <name type="scientific">hydrothermal vent metagenome</name>
    <dbReference type="NCBI Taxonomy" id="652676"/>
    <lineage>
        <taxon>unclassified sequences</taxon>
        <taxon>metagenomes</taxon>
        <taxon>ecological metagenomes</taxon>
    </lineage>
</organism>
<dbReference type="InterPro" id="IPR018319">
    <property type="entry name" value="SelA-like"/>
</dbReference>
<keyword evidence="4" id="KW-0663">Pyridoxal phosphate</keyword>
<evidence type="ECO:0000256" key="5">
    <source>
        <dbReference type="ARBA" id="ARBA00022917"/>
    </source>
</evidence>
<dbReference type="InterPro" id="IPR015424">
    <property type="entry name" value="PyrdxlP-dep_Trfase"/>
</dbReference>
<proteinExistence type="inferred from homology"/>
<evidence type="ECO:0000313" key="7">
    <source>
        <dbReference type="EMBL" id="CUV09314.1"/>
    </source>
</evidence>
<evidence type="ECO:0000256" key="6">
    <source>
        <dbReference type="ARBA" id="ARBA00023266"/>
    </source>
</evidence>